<comment type="caution">
    <text evidence="1">The sequence shown here is derived from an EMBL/GenBank/DDBJ whole genome shotgun (WGS) entry which is preliminary data.</text>
</comment>
<dbReference type="Proteomes" id="UP000256512">
    <property type="component" value="Unassembled WGS sequence"/>
</dbReference>
<proteinExistence type="predicted"/>
<name>A0A3D9BKG8_9FLAO</name>
<dbReference type="AlphaFoldDB" id="A0A3D9BKG8"/>
<accession>A0A3D9BKG8</accession>
<sequence>MNQNRKETAWKKNRKFGNIHGGRMQLKCADGIFKRQHNLLPPTDGQETPIFIVENTSRDFYFPATIEEIKETLKQLPIQHTKYLTHIWLDKVKKSEYLKGETLQGQFICGSKVYLIKLYAVPTNNKMLFGQAKPTARQLSFYKPYCTDIKHDKNGWYLQWTDESYKKYYLEKLLLHEIGHCVDYIYQRHWSKANLKQMEDFADNYAVIWSNNIKQIISE</sequence>
<gene>
    <name evidence="1" type="ORF">DRF62_11225</name>
</gene>
<protein>
    <submittedName>
        <fullName evidence="1">Uncharacterized protein</fullName>
    </submittedName>
</protein>
<evidence type="ECO:0000313" key="1">
    <source>
        <dbReference type="EMBL" id="REC54023.1"/>
    </source>
</evidence>
<dbReference type="EMBL" id="QNVS01000032">
    <property type="protein sequence ID" value="REC54023.1"/>
    <property type="molecule type" value="Genomic_DNA"/>
</dbReference>
<organism evidence="1 2">
    <name type="scientific">Chryseobacterium piscium</name>
    <dbReference type="NCBI Taxonomy" id="333702"/>
    <lineage>
        <taxon>Bacteria</taxon>
        <taxon>Pseudomonadati</taxon>
        <taxon>Bacteroidota</taxon>
        <taxon>Flavobacteriia</taxon>
        <taxon>Flavobacteriales</taxon>
        <taxon>Weeksellaceae</taxon>
        <taxon>Chryseobacterium group</taxon>
        <taxon>Chryseobacterium</taxon>
    </lineage>
</organism>
<reference evidence="1 2" key="1">
    <citation type="journal article" date="2006" name="Int. J. Syst. Evol. Microbiol.">
        <title>Chryseobacterium piscium sp. nov., isolated from fish of the South Atlantic Ocean off South Africa.</title>
        <authorList>
            <person name="de Beer H."/>
            <person name="Hugo C.J."/>
            <person name="Jooste P.J."/>
            <person name="Vancanneyt M."/>
            <person name="Coenye T."/>
            <person name="Vandamme P."/>
        </authorList>
    </citation>
    <scope>NUCLEOTIDE SEQUENCE [LARGE SCALE GENOMIC DNA]</scope>
    <source>
        <strain evidence="1 2">CCUG 51923</strain>
    </source>
</reference>
<evidence type="ECO:0000313" key="2">
    <source>
        <dbReference type="Proteomes" id="UP000256512"/>
    </source>
</evidence>
<keyword evidence="2" id="KW-1185">Reference proteome</keyword>